<evidence type="ECO:0000313" key="3">
    <source>
        <dbReference type="Proteomes" id="UP000250222"/>
    </source>
</evidence>
<feature type="non-terminal residue" evidence="2">
    <location>
        <position position="1"/>
    </location>
</feature>
<dbReference type="Proteomes" id="UP000250222">
    <property type="component" value="Unassembled WGS sequence"/>
</dbReference>
<sequence>HDGRRTSRRQDHIWHQKLGTLLSSQETDTHRRTRRTRRRPGPGQLLKITRTVPPCQLALPGPEPSDIPTSGHDARPLASVWTHHPRDRPPSLSAWRPCLPGGQRGETLRGRWSRVKPSAQHPPFVPAWALTCTFAAGDASRSARRQNIGAVRSFTPRSPAVRARQPHHAAPRARALVEDPRQRRNDGGHGSRAGRAVGRRHRARRPPHTAAPRRGQCSRTYAPGGRRSRTQPVARPPWRPCDECESAGGPVRSQARSYLTSRTPGYGVAVDTDSSRGRHGRPAGCSSS</sequence>
<feature type="region of interest" description="Disordered" evidence="1">
    <location>
        <begin position="84"/>
        <end position="107"/>
    </location>
</feature>
<keyword evidence="3" id="KW-1185">Reference proteome</keyword>
<dbReference type="EMBL" id="UETB01000034">
    <property type="protein sequence ID" value="SSA47450.1"/>
    <property type="molecule type" value="Genomic_DNA"/>
</dbReference>
<accession>A0A2Y9ASM7</accession>
<feature type="region of interest" description="Disordered" evidence="1">
    <location>
        <begin position="150"/>
        <end position="288"/>
    </location>
</feature>
<gene>
    <name evidence="2" type="ORF">SAMN05216184_1342</name>
</gene>
<feature type="compositionally biased region" description="Polar residues" evidence="1">
    <location>
        <begin position="254"/>
        <end position="263"/>
    </location>
</feature>
<feature type="region of interest" description="Disordered" evidence="1">
    <location>
        <begin position="1"/>
        <end position="44"/>
    </location>
</feature>
<organism evidence="2 3">
    <name type="scientific">Georgenia satyanarayanai</name>
    <dbReference type="NCBI Taxonomy" id="860221"/>
    <lineage>
        <taxon>Bacteria</taxon>
        <taxon>Bacillati</taxon>
        <taxon>Actinomycetota</taxon>
        <taxon>Actinomycetes</taxon>
        <taxon>Micrococcales</taxon>
        <taxon>Bogoriellaceae</taxon>
        <taxon>Georgenia</taxon>
    </lineage>
</organism>
<protein>
    <submittedName>
        <fullName evidence="2">Uncharacterized protein</fullName>
    </submittedName>
</protein>
<feature type="compositionally biased region" description="Basic and acidic residues" evidence="1">
    <location>
        <begin position="175"/>
        <end position="189"/>
    </location>
</feature>
<dbReference type="AlphaFoldDB" id="A0A2Y9ASM7"/>
<feature type="compositionally biased region" description="Basic residues" evidence="1">
    <location>
        <begin position="197"/>
        <end position="207"/>
    </location>
</feature>
<name>A0A2Y9ASM7_9MICO</name>
<evidence type="ECO:0000256" key="1">
    <source>
        <dbReference type="SAM" id="MobiDB-lite"/>
    </source>
</evidence>
<proteinExistence type="predicted"/>
<evidence type="ECO:0000313" key="2">
    <source>
        <dbReference type="EMBL" id="SSA47450.1"/>
    </source>
</evidence>
<reference evidence="2 3" key="1">
    <citation type="submission" date="2016-10" db="EMBL/GenBank/DDBJ databases">
        <authorList>
            <person name="Cai Z."/>
        </authorList>
    </citation>
    <scope>NUCLEOTIDE SEQUENCE [LARGE SCALE GENOMIC DNA]</scope>
    <source>
        <strain evidence="2 3">CGMCC 1.10826</strain>
    </source>
</reference>
<feature type="compositionally biased region" description="Basic residues" evidence="1">
    <location>
        <begin position="31"/>
        <end position="40"/>
    </location>
</feature>
<feature type="compositionally biased region" description="Basic and acidic residues" evidence="1">
    <location>
        <begin position="1"/>
        <end position="14"/>
    </location>
</feature>